<proteinExistence type="predicted"/>
<evidence type="ECO:0000313" key="2">
    <source>
        <dbReference type="Proteomes" id="UP000805649"/>
    </source>
</evidence>
<keyword evidence="2" id="KW-1185">Reference proteome</keyword>
<reference evidence="1 2" key="1">
    <citation type="journal article" date="2020" name="Phytopathology">
        <title>Genome Sequence Resources of Colletotrichum truncatum, C. plurivorum, C. musicola, and C. sojae: Four Species Pathogenic to Soybean (Glycine max).</title>
        <authorList>
            <person name="Rogerio F."/>
            <person name="Boufleur T.R."/>
            <person name="Ciampi-Guillardi M."/>
            <person name="Sukno S.A."/>
            <person name="Thon M.R."/>
            <person name="Massola Junior N.S."/>
            <person name="Baroncelli R."/>
        </authorList>
    </citation>
    <scope>NUCLEOTIDE SEQUENCE [LARGE SCALE GENOMIC DNA]</scope>
    <source>
        <strain evidence="1 2">CMES1059</strain>
    </source>
</reference>
<name>A0ACC3YXU7_COLTU</name>
<protein>
    <submittedName>
        <fullName evidence="1">Uncharacterized protein</fullName>
    </submittedName>
</protein>
<gene>
    <name evidence="1" type="ORF">CTRU02_209003</name>
</gene>
<dbReference type="Proteomes" id="UP000805649">
    <property type="component" value="Unassembled WGS sequence"/>
</dbReference>
<comment type="caution">
    <text evidence="1">The sequence shown here is derived from an EMBL/GenBank/DDBJ whole genome shotgun (WGS) entry which is preliminary data.</text>
</comment>
<organism evidence="1 2">
    <name type="scientific">Colletotrichum truncatum</name>
    <name type="common">Anthracnose fungus</name>
    <name type="synonym">Colletotrichum capsici</name>
    <dbReference type="NCBI Taxonomy" id="5467"/>
    <lineage>
        <taxon>Eukaryota</taxon>
        <taxon>Fungi</taxon>
        <taxon>Dikarya</taxon>
        <taxon>Ascomycota</taxon>
        <taxon>Pezizomycotina</taxon>
        <taxon>Sordariomycetes</taxon>
        <taxon>Hypocreomycetidae</taxon>
        <taxon>Glomerellales</taxon>
        <taxon>Glomerellaceae</taxon>
        <taxon>Colletotrichum</taxon>
        <taxon>Colletotrichum truncatum species complex</taxon>
    </lineage>
</organism>
<sequence length="184" mass="19605">MLYLQALLIALTSSGIGIKVLADDPGFCNNVALCTPCLCDAGGKCEGFCHHDRGSAGPKHCDLQSGGCKCPRGFELAMKDTNSTIKRRGGCFSKGRGGIVGAEPHGSCGQYNSYFACVASAPYYCRWDPTIQQCVDIRGPGKKKEPQTPTGSEVKKDPKSMKDPGPKKNPKPKKDPKPKKGPSK</sequence>
<accession>A0ACC3YXU7</accession>
<evidence type="ECO:0000313" key="1">
    <source>
        <dbReference type="EMBL" id="KAL0936788.1"/>
    </source>
</evidence>
<dbReference type="EMBL" id="VUJX02000005">
    <property type="protein sequence ID" value="KAL0936788.1"/>
    <property type="molecule type" value="Genomic_DNA"/>
</dbReference>